<comment type="caution">
    <text evidence="3">The sequence shown here is derived from an EMBL/GenBank/DDBJ whole genome shotgun (WGS) entry which is preliminary data.</text>
</comment>
<evidence type="ECO:0000256" key="1">
    <source>
        <dbReference type="SAM" id="MobiDB-lite"/>
    </source>
</evidence>
<dbReference type="EMBL" id="JBBUTF010000015">
    <property type="protein sequence ID" value="MEK8027529.1"/>
    <property type="molecule type" value="Genomic_DNA"/>
</dbReference>
<dbReference type="InterPro" id="IPR013976">
    <property type="entry name" value="HDOD"/>
</dbReference>
<dbReference type="PANTHER" id="PTHR33525">
    <property type="match status" value="1"/>
</dbReference>
<evidence type="ECO:0000313" key="4">
    <source>
        <dbReference type="Proteomes" id="UP001368500"/>
    </source>
</evidence>
<protein>
    <submittedName>
        <fullName evidence="3">HDOD domain-containing protein</fullName>
    </submittedName>
</protein>
<reference evidence="3 4" key="1">
    <citation type="submission" date="2024-04" db="EMBL/GenBank/DDBJ databases">
        <title>Novel species of the genus Ideonella isolated from streams.</title>
        <authorList>
            <person name="Lu H."/>
        </authorList>
    </citation>
    <scope>NUCLEOTIDE SEQUENCE [LARGE SCALE GENOMIC DNA]</scope>
    <source>
        <strain evidence="3 4">BYS139W</strain>
    </source>
</reference>
<dbReference type="PANTHER" id="PTHR33525:SF3">
    <property type="entry name" value="RIBONUCLEASE Y"/>
    <property type="match status" value="1"/>
</dbReference>
<feature type="domain" description="HDOD" evidence="2">
    <location>
        <begin position="43"/>
        <end position="236"/>
    </location>
</feature>
<proteinExistence type="predicted"/>
<dbReference type="SUPFAM" id="SSF109604">
    <property type="entry name" value="HD-domain/PDEase-like"/>
    <property type="match status" value="1"/>
</dbReference>
<evidence type="ECO:0000259" key="2">
    <source>
        <dbReference type="PROSITE" id="PS51833"/>
    </source>
</evidence>
<dbReference type="PROSITE" id="PS51833">
    <property type="entry name" value="HDOD"/>
    <property type="match status" value="1"/>
</dbReference>
<organism evidence="3 4">
    <name type="scientific">Pseudaquabacterium rugosum</name>
    <dbReference type="NCBI Taxonomy" id="2984194"/>
    <lineage>
        <taxon>Bacteria</taxon>
        <taxon>Pseudomonadati</taxon>
        <taxon>Pseudomonadota</taxon>
        <taxon>Betaproteobacteria</taxon>
        <taxon>Burkholderiales</taxon>
        <taxon>Sphaerotilaceae</taxon>
        <taxon>Pseudaquabacterium</taxon>
    </lineage>
</organism>
<dbReference type="Gene3D" id="1.10.3210.10">
    <property type="entry name" value="Hypothetical protein af1432"/>
    <property type="match status" value="1"/>
</dbReference>
<keyword evidence="4" id="KW-1185">Reference proteome</keyword>
<dbReference type="RefSeq" id="WP_341375313.1">
    <property type="nucleotide sequence ID" value="NZ_JBBUTF010000015.1"/>
</dbReference>
<feature type="region of interest" description="Disordered" evidence="1">
    <location>
        <begin position="1"/>
        <end position="22"/>
    </location>
</feature>
<feature type="compositionally biased region" description="Low complexity" evidence="1">
    <location>
        <begin position="13"/>
        <end position="22"/>
    </location>
</feature>
<accession>A0ABU9BCN6</accession>
<gene>
    <name evidence="3" type="ORF">AACH11_16315</name>
</gene>
<sequence>MHDARRPAPAAPPATTATTATRQKVAEELDQARRSGPLQHIRIPPCPEHLVRLREAMTGAEPDLTAIARIAGEDVAMSATLMRNANSPAWSTSGQPVQTVGQALTRLGLDETAAIMTQFLIRHAIPVDHPQLRRFWERSTLRAQAMRAIALRLPGLDPELAQLYGLFSHVGQPVLLQCVRGYGATLMEAAVRIDRSFIATENANHRTDHAVVGALVARTWHLAPALATAVRLHHDYTLLGSQETDAEVQTLVAAGLVAEHLMRQSEGLGPEADWSRHGKAALDWLGLDADLLPDWADELSRENA</sequence>
<dbReference type="InterPro" id="IPR052340">
    <property type="entry name" value="RNase_Y/CdgJ"/>
</dbReference>
<evidence type="ECO:0000313" key="3">
    <source>
        <dbReference type="EMBL" id="MEK8027529.1"/>
    </source>
</evidence>
<dbReference type="Pfam" id="PF08668">
    <property type="entry name" value="HDOD"/>
    <property type="match status" value="1"/>
</dbReference>
<dbReference type="Proteomes" id="UP001368500">
    <property type="component" value="Unassembled WGS sequence"/>
</dbReference>
<name>A0ABU9BCN6_9BURK</name>